<proteinExistence type="predicted"/>
<dbReference type="AlphaFoldDB" id="A0A226WSG6"/>
<dbReference type="Proteomes" id="UP000214720">
    <property type="component" value="Unassembled WGS sequence"/>
</dbReference>
<sequence length="38" mass="4323">MADSAGKFVGKIRLEESGALRWEDPVRGFARFQIRATR</sequence>
<gene>
    <name evidence="1" type="ORF">BSU04_33915</name>
</gene>
<comment type="caution">
    <text evidence="1">The sequence shown here is derived from an EMBL/GenBank/DDBJ whole genome shotgun (WGS) entry which is preliminary data.</text>
</comment>
<organism evidence="1 2">
    <name type="scientific">Caballeronia sordidicola</name>
    <name type="common">Burkholderia sordidicola</name>
    <dbReference type="NCBI Taxonomy" id="196367"/>
    <lineage>
        <taxon>Bacteria</taxon>
        <taxon>Pseudomonadati</taxon>
        <taxon>Pseudomonadota</taxon>
        <taxon>Betaproteobacteria</taxon>
        <taxon>Burkholderiales</taxon>
        <taxon>Burkholderiaceae</taxon>
        <taxon>Caballeronia</taxon>
    </lineage>
</organism>
<evidence type="ECO:0000313" key="1">
    <source>
        <dbReference type="EMBL" id="OXC74102.1"/>
    </source>
</evidence>
<evidence type="ECO:0000313" key="2">
    <source>
        <dbReference type="Proteomes" id="UP000214720"/>
    </source>
</evidence>
<dbReference type="EMBL" id="MTHB01000233">
    <property type="protein sequence ID" value="OXC74102.1"/>
    <property type="molecule type" value="Genomic_DNA"/>
</dbReference>
<accession>A0A226WSG6</accession>
<name>A0A226WSG6_CABSO</name>
<reference evidence="2" key="1">
    <citation type="submission" date="2017-01" db="EMBL/GenBank/DDBJ databases">
        <title>Genome Analysis of Deinococcus marmoris KOPRI26562.</title>
        <authorList>
            <person name="Kim J.H."/>
            <person name="Oh H.-M."/>
        </authorList>
    </citation>
    <scope>NUCLEOTIDE SEQUENCE [LARGE SCALE GENOMIC DNA]</scope>
    <source>
        <strain evidence="2">PAMC 26633</strain>
    </source>
</reference>
<protein>
    <submittedName>
        <fullName evidence="1">Uncharacterized protein</fullName>
    </submittedName>
</protein>